<dbReference type="Proteomes" id="UP000823630">
    <property type="component" value="Unassembled WGS sequence"/>
</dbReference>
<dbReference type="CDD" id="cd06911">
    <property type="entry name" value="VirB9_CagX_TrbG"/>
    <property type="match status" value="1"/>
</dbReference>
<name>A0A9D9GS83_9PROT</name>
<feature type="signal peptide" evidence="3">
    <location>
        <begin position="1"/>
        <end position="24"/>
    </location>
</feature>
<dbReference type="InterPro" id="IPR038161">
    <property type="entry name" value="VirB9/CagX/TrbG_C_sf"/>
</dbReference>
<dbReference type="InterPro" id="IPR010258">
    <property type="entry name" value="Conjugal_tfr_TrbG/VirB9/CagX"/>
</dbReference>
<evidence type="ECO:0000256" key="1">
    <source>
        <dbReference type="ARBA" id="ARBA00006135"/>
    </source>
</evidence>
<dbReference type="Pfam" id="PF03524">
    <property type="entry name" value="CagX"/>
    <property type="match status" value="1"/>
</dbReference>
<reference evidence="4" key="2">
    <citation type="journal article" date="2021" name="PeerJ">
        <title>Extensive microbial diversity within the chicken gut microbiome revealed by metagenomics and culture.</title>
        <authorList>
            <person name="Gilroy R."/>
            <person name="Ravi A."/>
            <person name="Getino M."/>
            <person name="Pursley I."/>
            <person name="Horton D.L."/>
            <person name="Alikhan N.F."/>
            <person name="Baker D."/>
            <person name="Gharbi K."/>
            <person name="Hall N."/>
            <person name="Watson M."/>
            <person name="Adriaenssens E.M."/>
            <person name="Foster-Nyarko E."/>
            <person name="Jarju S."/>
            <person name="Secka A."/>
            <person name="Antonio M."/>
            <person name="Oren A."/>
            <person name="Chaudhuri R.R."/>
            <person name="La Ragione R."/>
            <person name="Hildebrand F."/>
            <person name="Pallen M.J."/>
        </authorList>
    </citation>
    <scope>NUCLEOTIDE SEQUENCE</scope>
    <source>
        <strain evidence="4">8207</strain>
    </source>
</reference>
<evidence type="ECO:0000313" key="4">
    <source>
        <dbReference type="EMBL" id="MBO8425285.1"/>
    </source>
</evidence>
<feature type="chain" id="PRO_5039646188" evidence="3">
    <location>
        <begin position="25"/>
        <end position="508"/>
    </location>
</feature>
<dbReference type="AlphaFoldDB" id="A0A9D9GS83"/>
<dbReference type="EMBL" id="JADINC010000033">
    <property type="protein sequence ID" value="MBO8425285.1"/>
    <property type="molecule type" value="Genomic_DNA"/>
</dbReference>
<dbReference type="InterPro" id="IPR033645">
    <property type="entry name" value="VirB9/CagX/TrbG_C"/>
</dbReference>
<evidence type="ECO:0000256" key="2">
    <source>
        <dbReference type="ARBA" id="ARBA00022729"/>
    </source>
</evidence>
<evidence type="ECO:0000313" key="5">
    <source>
        <dbReference type="Proteomes" id="UP000823630"/>
    </source>
</evidence>
<proteinExistence type="inferred from homology"/>
<comment type="similarity">
    <text evidence="1">Belongs to the TrbG/VirB9 family.</text>
</comment>
<keyword evidence="2 3" id="KW-0732">Signal</keyword>
<reference evidence="4" key="1">
    <citation type="submission" date="2020-10" db="EMBL/GenBank/DDBJ databases">
        <authorList>
            <person name="Gilroy R."/>
        </authorList>
    </citation>
    <scope>NUCLEOTIDE SEQUENCE</scope>
    <source>
        <strain evidence="4">8207</strain>
    </source>
</reference>
<gene>
    <name evidence="4" type="ORF">IAC69_02270</name>
</gene>
<accession>A0A9D9GS83</accession>
<sequence length="508" mass="53851">MTFTKAIKLNISVICMALVCSGGAAFGAGIQSAWDNPNANMASGSLKPGYAQLTWSKGSVLPVKLRNGMTTLITLPNGEKIADAVVGNSGLFSIESAKGSNIMYITPQPSNQGSDTNMIVTGESGNVYTFYLRSEPSNASEITYSQVDVILDGNGAVSTTTGSTNTVGSAGSIFKTASSTANTVGTDGEDYGWIKSMKIDPSEFRFDLDIFVPNPDDYVIAPERVWRDRIFTYIDFGDKVISMTQRPVVSLLIEGGESPVGFRTDGEDGRLLIVEAVGDMVLRSGQRIVCIKKREKPFLIADTASVMALAEANVAQSIMSGQSLNNIAYTADVNAINASANGYTTTPMMVGTMPIGGTTAGYYAPAGYALPTQTYGGGTSGINMVPTERLTAGSFLPQTDIPLITSNQTGVAVELRADKSVKALEDYWATLLATFSGEDGQGILNQYKDMVFFAVDEQGVGDLGDESSTAGRLYRLRIGPLADVTVAQELCNKLLEFSGTSCTVVRIQ</sequence>
<organism evidence="4 5">
    <name type="scientific">Candidatus Enterousia avistercoris</name>
    <dbReference type="NCBI Taxonomy" id="2840788"/>
    <lineage>
        <taxon>Bacteria</taxon>
        <taxon>Pseudomonadati</taxon>
        <taxon>Pseudomonadota</taxon>
        <taxon>Alphaproteobacteria</taxon>
        <taxon>Candidatus Enterousia</taxon>
    </lineage>
</organism>
<protein>
    <submittedName>
        <fullName evidence="4">TrbG/VirB9 family P-type conjugative transfer protein</fullName>
    </submittedName>
</protein>
<comment type="caution">
    <text evidence="4">The sequence shown here is derived from an EMBL/GenBank/DDBJ whole genome shotgun (WGS) entry which is preliminary data.</text>
</comment>
<dbReference type="Gene3D" id="2.60.40.2500">
    <property type="match status" value="1"/>
</dbReference>
<evidence type="ECO:0000256" key="3">
    <source>
        <dbReference type="SAM" id="SignalP"/>
    </source>
</evidence>